<dbReference type="EMBL" id="JADIKE010000034">
    <property type="protein sequence ID" value="MBM7125420.1"/>
    <property type="molecule type" value="Genomic_DNA"/>
</dbReference>
<accession>A0ABS2K328</accession>
<dbReference type="Pfam" id="PF13279">
    <property type="entry name" value="4HBT_2"/>
    <property type="match status" value="1"/>
</dbReference>
<proteinExistence type="predicted"/>
<evidence type="ECO:0000313" key="1">
    <source>
        <dbReference type="EMBL" id="MBM7125420.1"/>
    </source>
</evidence>
<dbReference type="InterPro" id="IPR050563">
    <property type="entry name" value="4-hydroxybenzoyl-CoA_TE"/>
</dbReference>
<dbReference type="Proteomes" id="UP001430149">
    <property type="component" value="Unassembled WGS sequence"/>
</dbReference>
<dbReference type="PANTHER" id="PTHR31793">
    <property type="entry name" value="4-HYDROXYBENZOYL-COA THIOESTERASE FAMILY MEMBER"/>
    <property type="match status" value="1"/>
</dbReference>
<keyword evidence="2" id="KW-1185">Reference proteome</keyword>
<evidence type="ECO:0000313" key="2">
    <source>
        <dbReference type="Proteomes" id="UP001430149"/>
    </source>
</evidence>
<reference evidence="1" key="1">
    <citation type="submission" date="2020-10" db="EMBL/GenBank/DDBJ databases">
        <title>Phylogeny of dyella-like bacteria.</title>
        <authorList>
            <person name="Fu J."/>
        </authorList>
    </citation>
    <scope>NUCLEOTIDE SEQUENCE</scope>
    <source>
        <strain evidence="1">DHOC52</strain>
    </source>
</reference>
<gene>
    <name evidence="1" type="ORF">ISP19_08515</name>
</gene>
<comment type="caution">
    <text evidence="1">The sequence shown here is derived from an EMBL/GenBank/DDBJ whole genome shotgun (WGS) entry which is preliminary data.</text>
</comment>
<dbReference type="CDD" id="cd00586">
    <property type="entry name" value="4HBT"/>
    <property type="match status" value="1"/>
</dbReference>
<dbReference type="PANTHER" id="PTHR31793:SF24">
    <property type="entry name" value="LONG-CHAIN ACYL-COA THIOESTERASE FADM"/>
    <property type="match status" value="1"/>
</dbReference>
<protein>
    <submittedName>
        <fullName evidence="1">Thioesterase family protein</fullName>
    </submittedName>
</protein>
<dbReference type="RefSeq" id="WP_204680945.1">
    <property type="nucleotide sequence ID" value="NZ_BSNR01000015.1"/>
</dbReference>
<sequence length="147" mass="17349">MQNPSETDRAFSHARDFDPMPFEIDFTGYMSNTVVVRWMEMLRVQMMRRYFSEIDTGSWEHLSVVTRTEIHYANPVRYGELIRGTTWVEDIGRARWRVGFAFQNTFQRNLAISARQDGTFLNPESLRPVRVPEIIRKRFFALTHAVA</sequence>
<dbReference type="InterPro" id="IPR029069">
    <property type="entry name" value="HotDog_dom_sf"/>
</dbReference>
<dbReference type="Gene3D" id="3.10.129.10">
    <property type="entry name" value="Hotdog Thioesterase"/>
    <property type="match status" value="1"/>
</dbReference>
<organism evidence="1 2">
    <name type="scientific">Dyella flava</name>
    <dbReference type="NCBI Taxonomy" id="1920170"/>
    <lineage>
        <taxon>Bacteria</taxon>
        <taxon>Pseudomonadati</taxon>
        <taxon>Pseudomonadota</taxon>
        <taxon>Gammaproteobacteria</taxon>
        <taxon>Lysobacterales</taxon>
        <taxon>Rhodanobacteraceae</taxon>
        <taxon>Dyella</taxon>
    </lineage>
</organism>
<name>A0ABS2K328_9GAMM</name>
<dbReference type="SUPFAM" id="SSF54637">
    <property type="entry name" value="Thioesterase/thiol ester dehydrase-isomerase"/>
    <property type="match status" value="1"/>
</dbReference>